<keyword evidence="5 8" id="KW-0694">RNA-binding</keyword>
<organism evidence="11">
    <name type="scientific">Physcomitrium patens</name>
    <name type="common">Spreading-leaved earth moss</name>
    <name type="synonym">Physcomitrella patens</name>
    <dbReference type="NCBI Taxonomy" id="3218"/>
    <lineage>
        <taxon>Eukaryota</taxon>
        <taxon>Viridiplantae</taxon>
        <taxon>Streptophyta</taxon>
        <taxon>Embryophyta</taxon>
        <taxon>Bryophyta</taxon>
        <taxon>Bryophytina</taxon>
        <taxon>Bryopsida</taxon>
        <taxon>Funariidae</taxon>
        <taxon>Funariales</taxon>
        <taxon>Funariaceae</taxon>
        <taxon>Physcomitrium</taxon>
    </lineage>
</organism>
<accession>A0A2K1KCT2</accession>
<dbReference type="GO" id="GO:0009507">
    <property type="term" value="C:chloroplast"/>
    <property type="evidence" value="ECO:0007669"/>
    <property type="project" value="UniProtKB-SubCell"/>
</dbReference>
<evidence type="ECO:0000256" key="9">
    <source>
        <dbReference type="SAM" id="MobiDB-lite"/>
    </source>
</evidence>
<dbReference type="GO" id="GO:0003729">
    <property type="term" value="F:mRNA binding"/>
    <property type="evidence" value="ECO:0007669"/>
    <property type="project" value="InterPro"/>
</dbReference>
<evidence type="ECO:0000313" key="11">
    <source>
        <dbReference type="EMBL" id="PNR51595.1"/>
    </source>
</evidence>
<comment type="subcellular location">
    <subcellularLocation>
        <location evidence="1">Plastid</location>
        <location evidence="1">Chloroplast</location>
    </subcellularLocation>
</comment>
<evidence type="ECO:0000259" key="10">
    <source>
        <dbReference type="PROSITE" id="PS51295"/>
    </source>
</evidence>
<evidence type="ECO:0000256" key="3">
    <source>
        <dbReference type="ARBA" id="ARBA00022640"/>
    </source>
</evidence>
<dbReference type="EnsemblPlants" id="Pp3c7_23880V3.1">
    <property type="protein sequence ID" value="Pp3c7_23880V3.1"/>
    <property type="gene ID" value="Pp3c7_23880"/>
</dbReference>
<keyword evidence="7" id="KW-0507">mRNA processing</keyword>
<keyword evidence="7" id="KW-0508">mRNA splicing</keyword>
<sequence length="585" mass="67143">MAVQLGSATGARSLKLGLQSLNFSNGRILSTAESLRTRLGSLKPRKLVVRAEEKTVVDLREVTGAKRGVPSSCKRVLVSTERREEDDHEERKRRWAGRQAAKARKAALQLEERLSLVARKKKYVEKELAKLDGQMKLADAPPAKEQISDEERYMFMKLGLRMRARLLMGRRGVFDGVVENMHLHWKHRELVKVIFKGPIFEAEQTAKILEMESGGVLVGIVTTTKGQAIIFYRGKNYQRPSELRPRHLLSKRQAYERSLEMQRKRSLEQHMLKLEKEIGKLQVGLYETGEGNSGLEMEEKNLLALSEPLGTVLEDFDDEEFRSDENYNENLADDIERFGWKREKPNPRGVVLDPIFKAQPLTIKERIRLRQEALKQSDPMHINIGKSNMVAGLAKAIRLYFQKQPFAIVGVKGRAKDTPVEEIIQQLEEATGAVLVSREPNKLILYRGWPAGEQRPDMVTENEEEEEEEIPPELRAAIMMEEVRDPMDYSYLTREELSLIGIEYKGNGIKENDREENQSEQEVEGDARFATWNDGRCHTEDDNGATEVDMWDEEKWYTEDEDEDKDENGAESENLELKLDGVENY</sequence>
<name>A0A2K1KCT2_PHYPA</name>
<reference evidence="12" key="3">
    <citation type="submission" date="2020-12" db="UniProtKB">
        <authorList>
            <consortium name="EnsemblPlants"/>
        </authorList>
    </citation>
    <scope>IDENTIFICATION</scope>
</reference>
<dbReference type="KEGG" id="ppp:112284688"/>
<gene>
    <name evidence="12" type="primary">LOC112284688</name>
    <name evidence="11" type="ORF">PHYPA_010782</name>
</gene>
<evidence type="ECO:0000256" key="8">
    <source>
        <dbReference type="PROSITE-ProRule" id="PRU00626"/>
    </source>
</evidence>
<dbReference type="GO" id="GO:0000373">
    <property type="term" value="P:Group II intron splicing"/>
    <property type="evidence" value="ECO:0007669"/>
    <property type="project" value="UniProtKB-ARBA"/>
</dbReference>
<dbReference type="EnsemblPlants" id="Pp3c7_23880V3.2">
    <property type="protein sequence ID" value="Pp3c7_23880V3.2"/>
    <property type="gene ID" value="Pp3c7_23880"/>
</dbReference>
<evidence type="ECO:0000313" key="13">
    <source>
        <dbReference type="Proteomes" id="UP000006727"/>
    </source>
</evidence>
<keyword evidence="13" id="KW-1185">Reference proteome</keyword>
<keyword evidence="3" id="KW-0934">Plastid</keyword>
<evidence type="ECO:0000313" key="12">
    <source>
        <dbReference type="EnsemblPlants" id="Pp3c7_23880V3.1"/>
    </source>
</evidence>
<reference evidence="11 13" key="2">
    <citation type="journal article" date="2018" name="Plant J.">
        <title>The Physcomitrella patens chromosome-scale assembly reveals moss genome structure and evolution.</title>
        <authorList>
            <person name="Lang D."/>
            <person name="Ullrich K.K."/>
            <person name="Murat F."/>
            <person name="Fuchs J."/>
            <person name="Jenkins J."/>
            <person name="Haas F.B."/>
            <person name="Piednoel M."/>
            <person name="Gundlach H."/>
            <person name="Van Bel M."/>
            <person name="Meyberg R."/>
            <person name="Vives C."/>
            <person name="Morata J."/>
            <person name="Symeonidi A."/>
            <person name="Hiss M."/>
            <person name="Muchero W."/>
            <person name="Kamisugi Y."/>
            <person name="Saleh O."/>
            <person name="Blanc G."/>
            <person name="Decker E.L."/>
            <person name="van Gessel N."/>
            <person name="Grimwood J."/>
            <person name="Hayes R.D."/>
            <person name="Graham S.W."/>
            <person name="Gunter L.E."/>
            <person name="McDaniel S.F."/>
            <person name="Hoernstein S.N.W."/>
            <person name="Larsson A."/>
            <person name="Li F.W."/>
            <person name="Perroud P.F."/>
            <person name="Phillips J."/>
            <person name="Ranjan P."/>
            <person name="Rokshar D.S."/>
            <person name="Rothfels C.J."/>
            <person name="Schneider L."/>
            <person name="Shu S."/>
            <person name="Stevenson D.W."/>
            <person name="Thummler F."/>
            <person name="Tillich M."/>
            <person name="Villarreal Aguilar J.C."/>
            <person name="Widiez T."/>
            <person name="Wong G.K."/>
            <person name="Wymore A."/>
            <person name="Zhang Y."/>
            <person name="Zimmer A.D."/>
            <person name="Quatrano R.S."/>
            <person name="Mayer K.F.X."/>
            <person name="Goodstein D."/>
            <person name="Casacuberta J.M."/>
            <person name="Vandepoele K."/>
            <person name="Reski R."/>
            <person name="Cuming A.C."/>
            <person name="Tuskan G.A."/>
            <person name="Maumus F."/>
            <person name="Salse J."/>
            <person name="Schmutz J."/>
            <person name="Rensing S.A."/>
        </authorList>
    </citation>
    <scope>NUCLEOTIDE SEQUENCE [LARGE SCALE GENOMIC DNA]</scope>
    <source>
        <strain evidence="12 13">cv. Gransden 2004</strain>
    </source>
</reference>
<dbReference type="Gramene" id="Pp3c7_23880V3.1">
    <property type="protein sequence ID" value="Pp3c7_23880V3.1"/>
    <property type="gene ID" value="Pp3c7_23880"/>
</dbReference>
<feature type="compositionally biased region" description="Acidic residues" evidence="9">
    <location>
        <begin position="559"/>
        <end position="574"/>
    </location>
</feature>
<evidence type="ECO:0000256" key="7">
    <source>
        <dbReference type="ARBA" id="ARBA00023187"/>
    </source>
</evidence>
<dbReference type="PROSITE" id="PS51295">
    <property type="entry name" value="CRM"/>
    <property type="match status" value="2"/>
</dbReference>
<feature type="region of interest" description="Disordered" evidence="9">
    <location>
        <begin position="510"/>
        <end position="585"/>
    </location>
</feature>
<dbReference type="OrthoDB" id="551352at2759"/>
<reference evidence="11 13" key="1">
    <citation type="journal article" date="2008" name="Science">
        <title>The Physcomitrella genome reveals evolutionary insights into the conquest of land by plants.</title>
        <authorList>
            <person name="Rensing S."/>
            <person name="Lang D."/>
            <person name="Zimmer A."/>
            <person name="Terry A."/>
            <person name="Salamov A."/>
            <person name="Shapiro H."/>
            <person name="Nishiyama T."/>
            <person name="Perroud P.-F."/>
            <person name="Lindquist E."/>
            <person name="Kamisugi Y."/>
            <person name="Tanahashi T."/>
            <person name="Sakakibara K."/>
            <person name="Fujita T."/>
            <person name="Oishi K."/>
            <person name="Shin-I T."/>
            <person name="Kuroki Y."/>
            <person name="Toyoda A."/>
            <person name="Suzuki Y."/>
            <person name="Hashimoto A."/>
            <person name="Yamaguchi K."/>
            <person name="Sugano A."/>
            <person name="Kohara Y."/>
            <person name="Fujiyama A."/>
            <person name="Anterola A."/>
            <person name="Aoki S."/>
            <person name="Ashton N."/>
            <person name="Barbazuk W.B."/>
            <person name="Barker E."/>
            <person name="Bennetzen J."/>
            <person name="Bezanilla M."/>
            <person name="Blankenship R."/>
            <person name="Cho S.H."/>
            <person name="Dutcher S."/>
            <person name="Estelle M."/>
            <person name="Fawcett J.A."/>
            <person name="Gundlach H."/>
            <person name="Hanada K."/>
            <person name="Heyl A."/>
            <person name="Hicks K.A."/>
            <person name="Hugh J."/>
            <person name="Lohr M."/>
            <person name="Mayer K."/>
            <person name="Melkozernov A."/>
            <person name="Murata T."/>
            <person name="Nelson D."/>
            <person name="Pils B."/>
            <person name="Prigge M."/>
            <person name="Reiss B."/>
            <person name="Renner T."/>
            <person name="Rombauts S."/>
            <person name="Rushton P."/>
            <person name="Sanderfoot A."/>
            <person name="Schween G."/>
            <person name="Shiu S.-H."/>
            <person name="Stueber K."/>
            <person name="Theodoulou F.L."/>
            <person name="Tu H."/>
            <person name="Van de Peer Y."/>
            <person name="Verrier P.J."/>
            <person name="Waters E."/>
            <person name="Wood A."/>
            <person name="Yang L."/>
            <person name="Cove D."/>
            <person name="Cuming A."/>
            <person name="Hasebe M."/>
            <person name="Lucas S."/>
            <person name="Mishler D.B."/>
            <person name="Reski R."/>
            <person name="Grigoriev I."/>
            <person name="Quatrano R.S."/>
            <person name="Boore J.L."/>
        </authorList>
    </citation>
    <scope>NUCLEOTIDE SEQUENCE [LARGE SCALE GENOMIC DNA]</scope>
    <source>
        <strain evidence="12 13">cv. Gransden 2004</strain>
    </source>
</reference>
<keyword evidence="6" id="KW-0809">Transit peptide</keyword>
<dbReference type="GeneID" id="112284688"/>
<dbReference type="PaxDb" id="3218-PP1S2_10V6.1"/>
<evidence type="ECO:0000256" key="4">
    <source>
        <dbReference type="ARBA" id="ARBA00022737"/>
    </source>
</evidence>
<feature type="domain" description="CRM" evidence="10">
    <location>
        <begin position="145"/>
        <end position="244"/>
    </location>
</feature>
<evidence type="ECO:0000256" key="2">
    <source>
        <dbReference type="ARBA" id="ARBA00022528"/>
    </source>
</evidence>
<dbReference type="InterPro" id="IPR001890">
    <property type="entry name" value="RNA-binding_CRM"/>
</dbReference>
<keyword evidence="4" id="KW-0677">Repeat</keyword>
<dbReference type="SMART" id="SM01103">
    <property type="entry name" value="CRS1_YhbY"/>
    <property type="match status" value="2"/>
</dbReference>
<dbReference type="SUPFAM" id="SSF75471">
    <property type="entry name" value="YhbY-like"/>
    <property type="match status" value="2"/>
</dbReference>
<dbReference type="STRING" id="3218.A0A2K1KCT2"/>
<protein>
    <recommendedName>
        <fullName evidence="10">CRM domain-containing protein</fullName>
    </recommendedName>
</protein>
<evidence type="ECO:0000256" key="1">
    <source>
        <dbReference type="ARBA" id="ARBA00004229"/>
    </source>
</evidence>
<dbReference type="Gene3D" id="3.30.110.60">
    <property type="entry name" value="YhbY-like"/>
    <property type="match status" value="2"/>
</dbReference>
<dbReference type="InterPro" id="IPR045278">
    <property type="entry name" value="CRS1/CFM2/CFM3"/>
</dbReference>
<evidence type="ECO:0000256" key="6">
    <source>
        <dbReference type="ARBA" id="ARBA00022946"/>
    </source>
</evidence>
<dbReference type="RefSeq" id="XP_024380506.1">
    <property type="nucleotide sequence ID" value="XM_024524738.2"/>
</dbReference>
<dbReference type="InterPro" id="IPR035920">
    <property type="entry name" value="YhbY-like_sf"/>
</dbReference>
<feature type="compositionally biased region" description="Basic and acidic residues" evidence="9">
    <location>
        <begin position="575"/>
        <end position="585"/>
    </location>
</feature>
<dbReference type="Gramene" id="Pp3c7_23880V3.2">
    <property type="protein sequence ID" value="Pp3c7_23880V3.2"/>
    <property type="gene ID" value="Pp3c7_23880"/>
</dbReference>
<feature type="domain" description="CRM" evidence="10">
    <location>
        <begin position="359"/>
        <end position="458"/>
    </location>
</feature>
<dbReference type="Proteomes" id="UP000006727">
    <property type="component" value="Chromosome 7"/>
</dbReference>
<keyword evidence="2" id="KW-0150">Chloroplast</keyword>
<dbReference type="EMBL" id="ABEU02000007">
    <property type="protein sequence ID" value="PNR51595.1"/>
    <property type="molecule type" value="Genomic_DNA"/>
</dbReference>
<dbReference type="PANTHER" id="PTHR31846">
    <property type="entry name" value="CRS1 / YHBY (CRM) DOMAIN-CONTAINING PROTEIN"/>
    <property type="match status" value="1"/>
</dbReference>
<dbReference type="PANTHER" id="PTHR31846:SF7">
    <property type="entry name" value="CRS1 _ YHBY (CRM) DOMAIN-CONTAINING PROTEIN"/>
    <property type="match status" value="1"/>
</dbReference>
<dbReference type="AlphaFoldDB" id="A0A2K1KCT2"/>
<proteinExistence type="predicted"/>
<dbReference type="Pfam" id="PF01985">
    <property type="entry name" value="CRS1_YhbY"/>
    <property type="match status" value="2"/>
</dbReference>
<evidence type="ECO:0000256" key="5">
    <source>
        <dbReference type="ARBA" id="ARBA00022884"/>
    </source>
</evidence>